<dbReference type="InterPro" id="IPR036396">
    <property type="entry name" value="Cyt_P450_sf"/>
</dbReference>
<keyword evidence="5 7" id="KW-0408">Iron</keyword>
<keyword evidence="6" id="KW-0503">Monooxygenase</keyword>
<dbReference type="AlphaFoldDB" id="A0A9J5YL37"/>
<dbReference type="OrthoDB" id="2789670at2759"/>
<evidence type="ECO:0000313" key="9">
    <source>
        <dbReference type="EMBL" id="KAG5601114.1"/>
    </source>
</evidence>
<proteinExistence type="inferred from homology"/>
<evidence type="ECO:0008006" key="11">
    <source>
        <dbReference type="Google" id="ProtNLM"/>
    </source>
</evidence>
<dbReference type="PROSITE" id="PS00086">
    <property type="entry name" value="CYTOCHROME_P450"/>
    <property type="match status" value="2"/>
</dbReference>
<keyword evidence="8" id="KW-1133">Transmembrane helix</keyword>
<dbReference type="GO" id="GO:0016705">
    <property type="term" value="F:oxidoreductase activity, acting on paired donors, with incorporation or reduction of molecular oxygen"/>
    <property type="evidence" value="ECO:0007669"/>
    <property type="project" value="InterPro"/>
</dbReference>
<evidence type="ECO:0000256" key="4">
    <source>
        <dbReference type="ARBA" id="ARBA00023002"/>
    </source>
</evidence>
<organism evidence="9 10">
    <name type="scientific">Solanum commersonii</name>
    <name type="common">Commerson's wild potato</name>
    <name type="synonym">Commerson's nightshade</name>
    <dbReference type="NCBI Taxonomy" id="4109"/>
    <lineage>
        <taxon>Eukaryota</taxon>
        <taxon>Viridiplantae</taxon>
        <taxon>Streptophyta</taxon>
        <taxon>Embryophyta</taxon>
        <taxon>Tracheophyta</taxon>
        <taxon>Spermatophyta</taxon>
        <taxon>Magnoliopsida</taxon>
        <taxon>eudicotyledons</taxon>
        <taxon>Gunneridae</taxon>
        <taxon>Pentapetalae</taxon>
        <taxon>asterids</taxon>
        <taxon>lamiids</taxon>
        <taxon>Solanales</taxon>
        <taxon>Solanaceae</taxon>
        <taxon>Solanoideae</taxon>
        <taxon>Solaneae</taxon>
        <taxon>Solanum</taxon>
    </lineage>
</organism>
<dbReference type="PANTHER" id="PTHR47953:SF20">
    <property type="entry name" value="CYTOCHROME P450"/>
    <property type="match status" value="1"/>
</dbReference>
<evidence type="ECO:0000256" key="1">
    <source>
        <dbReference type="ARBA" id="ARBA00010617"/>
    </source>
</evidence>
<keyword evidence="10" id="KW-1185">Reference proteome</keyword>
<evidence type="ECO:0000313" key="10">
    <source>
        <dbReference type="Proteomes" id="UP000824120"/>
    </source>
</evidence>
<gene>
    <name evidence="9" type="ORF">H5410_032484</name>
</gene>
<keyword evidence="4" id="KW-0560">Oxidoreductase</keyword>
<dbReference type="FunFam" id="1.10.630.10:FF:000043">
    <property type="entry name" value="Cytochrome P450 99A2"/>
    <property type="match status" value="1"/>
</dbReference>
<accession>A0A9J5YL37</accession>
<dbReference type="SUPFAM" id="SSF48264">
    <property type="entry name" value="Cytochrome P450"/>
    <property type="match status" value="2"/>
</dbReference>
<feature type="transmembrane region" description="Helical" evidence="8">
    <location>
        <begin position="223"/>
        <end position="241"/>
    </location>
</feature>
<evidence type="ECO:0000256" key="5">
    <source>
        <dbReference type="ARBA" id="ARBA00023004"/>
    </source>
</evidence>
<dbReference type="InterPro" id="IPR001128">
    <property type="entry name" value="Cyt_P450"/>
</dbReference>
<protein>
    <recommendedName>
        <fullName evidence="11">Cytochrome P450</fullName>
    </recommendedName>
</protein>
<evidence type="ECO:0000256" key="3">
    <source>
        <dbReference type="ARBA" id="ARBA00022723"/>
    </source>
</evidence>
<keyword evidence="8" id="KW-0472">Membrane</keyword>
<feature type="binding site" description="axial binding residue" evidence="7">
    <location>
        <position position="667"/>
    </location>
    <ligand>
        <name>heme</name>
        <dbReference type="ChEBI" id="CHEBI:30413"/>
    </ligand>
    <ligandPart>
        <name>Fe</name>
        <dbReference type="ChEBI" id="CHEBI:18248"/>
    </ligandPart>
</feature>
<dbReference type="PRINTS" id="PR00385">
    <property type="entry name" value="P450"/>
</dbReference>
<dbReference type="InterPro" id="IPR017972">
    <property type="entry name" value="Cyt_P450_CS"/>
</dbReference>
<keyword evidence="3 7" id="KW-0479">Metal-binding</keyword>
<comment type="cofactor">
    <cofactor evidence="7">
        <name>heme</name>
        <dbReference type="ChEBI" id="CHEBI:30413"/>
    </cofactor>
</comment>
<evidence type="ECO:0000256" key="2">
    <source>
        <dbReference type="ARBA" id="ARBA00022617"/>
    </source>
</evidence>
<reference evidence="9 10" key="1">
    <citation type="submission" date="2020-09" db="EMBL/GenBank/DDBJ databases">
        <title>De no assembly of potato wild relative species, Solanum commersonii.</title>
        <authorList>
            <person name="Cho K."/>
        </authorList>
    </citation>
    <scope>NUCLEOTIDE SEQUENCE [LARGE SCALE GENOMIC DNA]</scope>
    <source>
        <strain evidence="9">LZ3.2</strain>
        <tissue evidence="9">Leaf</tissue>
    </source>
</reference>
<dbReference type="CDD" id="cd11072">
    <property type="entry name" value="CYP71-like"/>
    <property type="match status" value="1"/>
</dbReference>
<sequence>MKEVLILGAGFFLADLFPSWKLLHNIRSEKTRMVNAHKKIDVSKIKQLAKKGNGEFGDEDLVDVFLRVNENEELQFPITNDNIKAVIFDIFLAGTETSFTVLVWVYTELMKNPHIMAKAQSEVRRVFKGKKSYDERDIEDFIGHHFEFIPFGTGRRICPGMVFGLANVELPLAQLLYHFDWKLSNGTKPNDLDITETHGLSAARAKDLFFLFPYFSMEMFNSFLSNLVLLVLFLSSLILIVKKWRKPKNRNEKQFRLPPGPWRFPLIGNLHHLIGGGLPHHIFRKLSQRYGPLMYLQLGEVPTVVISSTTIAKEILRTHDHAFACRPQLTSTDIIFYNSIDIAFSPYGDYWRQMRKICTLELFSIKMIKLFSAIREDELMSLISSIRSMRGSPVNMTKKIFLFTNCIISRSAFGKVCKERGEFLTTLKEVLLLAAGFFMADLYPSWKLLHNLRGEKTRMVNTHKKVDVVMEEILNEHIENKAAGKKGNGEFGDEDLVDVLLRVKENAELQYPITNDHIKAVIFDIFLGGTGSSSSTIIWALSEMIKNPNVMIKAQSEVRRVCKGKQNFSEEEVENLTYLKSVIKETLRLHTPAPLLGSRECREQTIIDGYTIPLKARVLVNAWALARDPESWDDPENFIPERFENSSIDFMGNHFEFIPFGSGRRVCPGLLLGFANVIHPLAQLLYHFEWELPNGTNPKDLDMTETHGLTAEKKENLYLIAIDYRNNEEF</sequence>
<evidence type="ECO:0000256" key="7">
    <source>
        <dbReference type="PIRSR" id="PIRSR602401-1"/>
    </source>
</evidence>
<dbReference type="PRINTS" id="PR00463">
    <property type="entry name" value="EP450I"/>
</dbReference>
<dbReference type="Gene3D" id="1.10.630.10">
    <property type="entry name" value="Cytochrome P450"/>
    <property type="match status" value="3"/>
</dbReference>
<evidence type="ECO:0000256" key="8">
    <source>
        <dbReference type="SAM" id="Phobius"/>
    </source>
</evidence>
<dbReference type="GO" id="GO:0020037">
    <property type="term" value="F:heme binding"/>
    <property type="evidence" value="ECO:0007669"/>
    <property type="project" value="InterPro"/>
</dbReference>
<evidence type="ECO:0000256" key="6">
    <source>
        <dbReference type="ARBA" id="ARBA00023033"/>
    </source>
</evidence>
<dbReference type="Proteomes" id="UP000824120">
    <property type="component" value="Chromosome 6"/>
</dbReference>
<dbReference type="GO" id="GO:0005506">
    <property type="term" value="F:iron ion binding"/>
    <property type="evidence" value="ECO:0007669"/>
    <property type="project" value="InterPro"/>
</dbReference>
<dbReference type="PANTHER" id="PTHR47953">
    <property type="entry name" value="OS08G0105600 PROTEIN"/>
    <property type="match status" value="1"/>
</dbReference>
<keyword evidence="2 7" id="KW-0349">Heme</keyword>
<dbReference type="EMBL" id="JACXVP010000006">
    <property type="protein sequence ID" value="KAG5601114.1"/>
    <property type="molecule type" value="Genomic_DNA"/>
</dbReference>
<keyword evidence="8" id="KW-0812">Transmembrane</keyword>
<name>A0A9J5YL37_SOLCO</name>
<dbReference type="GO" id="GO:0004497">
    <property type="term" value="F:monooxygenase activity"/>
    <property type="evidence" value="ECO:0007669"/>
    <property type="project" value="UniProtKB-KW"/>
</dbReference>
<dbReference type="InterPro" id="IPR052306">
    <property type="entry name" value="CYP450_71D"/>
</dbReference>
<dbReference type="Pfam" id="PF00067">
    <property type="entry name" value="p450"/>
    <property type="match status" value="3"/>
</dbReference>
<dbReference type="InterPro" id="IPR002401">
    <property type="entry name" value="Cyt_P450_E_grp-I"/>
</dbReference>
<comment type="similarity">
    <text evidence="1">Belongs to the cytochrome P450 family.</text>
</comment>
<comment type="caution">
    <text evidence="9">The sequence shown here is derived from an EMBL/GenBank/DDBJ whole genome shotgun (WGS) entry which is preliminary data.</text>
</comment>